<reference evidence="1" key="1">
    <citation type="submission" date="2022-08" db="UniProtKB">
        <authorList>
            <consortium name="EnsemblMetazoa"/>
        </authorList>
    </citation>
    <scope>IDENTIFICATION</scope>
    <source>
        <strain evidence="1">Dongola</strain>
    </source>
</reference>
<dbReference type="VEuPathDB" id="VectorBase:AARA014870"/>
<sequence length="26" mass="3246">MEGRYYLMYAKSHVRIMQKIEQDNKL</sequence>
<dbReference type="Proteomes" id="UP000075840">
    <property type="component" value="Unassembled WGS sequence"/>
</dbReference>
<name>A0A182IHD9_ANOAR</name>
<organism evidence="1 2">
    <name type="scientific">Anopheles arabiensis</name>
    <name type="common">Mosquito</name>
    <dbReference type="NCBI Taxonomy" id="7173"/>
    <lineage>
        <taxon>Eukaryota</taxon>
        <taxon>Metazoa</taxon>
        <taxon>Ecdysozoa</taxon>
        <taxon>Arthropoda</taxon>
        <taxon>Hexapoda</taxon>
        <taxon>Insecta</taxon>
        <taxon>Pterygota</taxon>
        <taxon>Neoptera</taxon>
        <taxon>Endopterygota</taxon>
        <taxon>Diptera</taxon>
        <taxon>Nematocera</taxon>
        <taxon>Culicoidea</taxon>
        <taxon>Culicidae</taxon>
        <taxon>Anophelinae</taxon>
        <taxon>Anopheles</taxon>
    </lineage>
</organism>
<proteinExistence type="predicted"/>
<dbReference type="EMBL" id="APCN01006624">
    <property type="status" value="NOT_ANNOTATED_CDS"/>
    <property type="molecule type" value="Genomic_DNA"/>
</dbReference>
<evidence type="ECO:0000313" key="1">
    <source>
        <dbReference type="EnsemblMetazoa" id="AARA014870-PA"/>
    </source>
</evidence>
<evidence type="ECO:0000313" key="2">
    <source>
        <dbReference type="Proteomes" id="UP000075840"/>
    </source>
</evidence>
<dbReference type="AlphaFoldDB" id="A0A182IHD9"/>
<dbReference type="EnsemblMetazoa" id="AARA014870-RA">
    <property type="protein sequence ID" value="AARA014870-PA"/>
    <property type="gene ID" value="AARA014870"/>
</dbReference>
<keyword evidence="2" id="KW-1185">Reference proteome</keyword>
<accession>A0A182IHD9</accession>
<dbReference type="EMBL" id="APCN01006625">
    <property type="status" value="NOT_ANNOTATED_CDS"/>
    <property type="molecule type" value="Genomic_DNA"/>
</dbReference>
<protein>
    <submittedName>
        <fullName evidence="1">Uncharacterized protein</fullName>
    </submittedName>
</protein>